<evidence type="ECO:0000313" key="4">
    <source>
        <dbReference type="Proteomes" id="UP000625711"/>
    </source>
</evidence>
<reference evidence="3" key="1">
    <citation type="submission" date="2020-08" db="EMBL/GenBank/DDBJ databases">
        <title>Genome sequencing and assembly of the red palm weevil Rhynchophorus ferrugineus.</title>
        <authorList>
            <person name="Dias G.B."/>
            <person name="Bergman C.M."/>
            <person name="Manee M."/>
        </authorList>
    </citation>
    <scope>NUCLEOTIDE SEQUENCE</scope>
    <source>
        <strain evidence="3">AA-2017</strain>
        <tissue evidence="3">Whole larva</tissue>
    </source>
</reference>
<feature type="transmembrane region" description="Helical" evidence="2">
    <location>
        <begin position="12"/>
        <end position="35"/>
    </location>
</feature>
<gene>
    <name evidence="3" type="ORF">GWI33_008043</name>
</gene>
<keyword evidence="2" id="KW-1133">Transmembrane helix</keyword>
<feature type="region of interest" description="Disordered" evidence="1">
    <location>
        <begin position="43"/>
        <end position="74"/>
    </location>
</feature>
<sequence length="103" mass="11126">MKLKNTFSSLVPFASITITISCIATLTTFVVVFSFSRGKQSLKEEDVEEVEPAPTASPVAADAAKENDAGDADAHLDWTPQINAARGAESPSVRLRFNGQRWT</sequence>
<keyword evidence="4" id="KW-1185">Reference proteome</keyword>
<keyword evidence="2" id="KW-0812">Transmembrane</keyword>
<comment type="caution">
    <text evidence="3">The sequence shown here is derived from an EMBL/GenBank/DDBJ whole genome shotgun (WGS) entry which is preliminary data.</text>
</comment>
<dbReference type="PROSITE" id="PS51257">
    <property type="entry name" value="PROKAR_LIPOPROTEIN"/>
    <property type="match status" value="1"/>
</dbReference>
<dbReference type="EMBL" id="JAACXV010000389">
    <property type="protein sequence ID" value="KAF7278735.1"/>
    <property type="molecule type" value="Genomic_DNA"/>
</dbReference>
<feature type="compositionally biased region" description="Basic and acidic residues" evidence="1">
    <location>
        <begin position="63"/>
        <end position="74"/>
    </location>
</feature>
<feature type="compositionally biased region" description="Low complexity" evidence="1">
    <location>
        <begin position="52"/>
        <end position="62"/>
    </location>
</feature>
<dbReference type="AlphaFoldDB" id="A0A834IDA7"/>
<organism evidence="3 4">
    <name type="scientific">Rhynchophorus ferrugineus</name>
    <name type="common">Red palm weevil</name>
    <name type="synonym">Curculio ferrugineus</name>
    <dbReference type="NCBI Taxonomy" id="354439"/>
    <lineage>
        <taxon>Eukaryota</taxon>
        <taxon>Metazoa</taxon>
        <taxon>Ecdysozoa</taxon>
        <taxon>Arthropoda</taxon>
        <taxon>Hexapoda</taxon>
        <taxon>Insecta</taxon>
        <taxon>Pterygota</taxon>
        <taxon>Neoptera</taxon>
        <taxon>Endopterygota</taxon>
        <taxon>Coleoptera</taxon>
        <taxon>Polyphaga</taxon>
        <taxon>Cucujiformia</taxon>
        <taxon>Curculionidae</taxon>
        <taxon>Dryophthorinae</taxon>
        <taxon>Rhynchophorus</taxon>
    </lineage>
</organism>
<name>A0A834IDA7_RHYFE</name>
<dbReference type="Proteomes" id="UP000625711">
    <property type="component" value="Unassembled WGS sequence"/>
</dbReference>
<accession>A0A834IDA7</accession>
<evidence type="ECO:0000256" key="2">
    <source>
        <dbReference type="SAM" id="Phobius"/>
    </source>
</evidence>
<protein>
    <submittedName>
        <fullName evidence="3">Uncharacterized protein</fullName>
    </submittedName>
</protein>
<evidence type="ECO:0000313" key="3">
    <source>
        <dbReference type="EMBL" id="KAF7278735.1"/>
    </source>
</evidence>
<proteinExistence type="predicted"/>
<keyword evidence="2" id="KW-0472">Membrane</keyword>
<evidence type="ECO:0000256" key="1">
    <source>
        <dbReference type="SAM" id="MobiDB-lite"/>
    </source>
</evidence>